<gene>
    <name evidence="1" type="ORF">GPA22_10340</name>
</gene>
<evidence type="ECO:0000313" key="1">
    <source>
        <dbReference type="EMBL" id="NMG44128.1"/>
    </source>
</evidence>
<dbReference type="RefSeq" id="WP_169255996.1">
    <property type="nucleotide sequence ID" value="NZ_WTVN01000013.1"/>
</dbReference>
<dbReference type="EMBL" id="WTVN01000013">
    <property type="protein sequence ID" value="NMG44128.1"/>
    <property type="molecule type" value="Genomic_DNA"/>
</dbReference>
<name>A0ABX1PXN3_9RHOO</name>
<dbReference type="SUPFAM" id="SSF52172">
    <property type="entry name" value="CheY-like"/>
    <property type="match status" value="1"/>
</dbReference>
<proteinExistence type="predicted"/>
<organism evidence="1 2">
    <name type="scientific">Aromatoleum toluvorans</name>
    <dbReference type="NCBI Taxonomy" id="92002"/>
    <lineage>
        <taxon>Bacteria</taxon>
        <taxon>Pseudomonadati</taxon>
        <taxon>Pseudomonadota</taxon>
        <taxon>Betaproteobacteria</taxon>
        <taxon>Rhodocyclales</taxon>
        <taxon>Rhodocyclaceae</taxon>
        <taxon>Aromatoleum</taxon>
    </lineage>
</organism>
<accession>A0ABX1PXN3</accession>
<sequence>MPDDAKVLVVDDDPVTRTCLAEYFAAENYAKCSSPALLKRQAGSRRSGTSTLVSNFASLFPAQLLPVTRPA</sequence>
<evidence type="ECO:0000313" key="2">
    <source>
        <dbReference type="Proteomes" id="UP000623795"/>
    </source>
</evidence>
<comment type="caution">
    <text evidence="1">The sequence shown here is derived from an EMBL/GenBank/DDBJ whole genome shotgun (WGS) entry which is preliminary data.</text>
</comment>
<dbReference type="InterPro" id="IPR011006">
    <property type="entry name" value="CheY-like_superfamily"/>
</dbReference>
<keyword evidence="2" id="KW-1185">Reference proteome</keyword>
<dbReference type="Proteomes" id="UP000623795">
    <property type="component" value="Unassembled WGS sequence"/>
</dbReference>
<evidence type="ECO:0008006" key="3">
    <source>
        <dbReference type="Google" id="ProtNLM"/>
    </source>
</evidence>
<reference evidence="1 2" key="1">
    <citation type="submission" date="2019-12" db="EMBL/GenBank/DDBJ databases">
        <title>Comparative genomics gives insights into the taxonomy of the Azoarcus-Aromatoleum group and reveals separate origins of nif in the plant-associated Azoarcus and non-plant-associated Aromatoleum sub-groups.</title>
        <authorList>
            <person name="Lafos M."/>
            <person name="Maluk M."/>
            <person name="Batista M."/>
            <person name="Junghare M."/>
            <person name="Carmona M."/>
            <person name="Faoro H."/>
            <person name="Cruz L.M."/>
            <person name="Battistoni F."/>
            <person name="De Souza E."/>
            <person name="Pedrosa F."/>
            <person name="Chen W.-M."/>
            <person name="Poole P.S."/>
            <person name="Dixon R.A."/>
            <person name="James E.K."/>
        </authorList>
    </citation>
    <scope>NUCLEOTIDE SEQUENCE [LARGE SCALE GENOMIC DNA]</scope>
    <source>
        <strain evidence="1 2">Td21</strain>
    </source>
</reference>
<protein>
    <recommendedName>
        <fullName evidence="3">Response regulatory domain-containing protein</fullName>
    </recommendedName>
</protein>